<keyword evidence="3" id="KW-1185">Reference proteome</keyword>
<dbReference type="STRING" id="1236989.JCM15548_14442"/>
<name>A0A0E9LRW9_9BACT</name>
<evidence type="ECO:0000313" key="3">
    <source>
        <dbReference type="Proteomes" id="UP000032900"/>
    </source>
</evidence>
<comment type="caution">
    <text evidence="2">The sequence shown here is derived from an EMBL/GenBank/DDBJ whole genome shotgun (WGS) entry which is preliminary data.</text>
</comment>
<protein>
    <submittedName>
        <fullName evidence="2">Uncharacterized protein</fullName>
    </submittedName>
</protein>
<feature type="coiled-coil region" evidence="1">
    <location>
        <begin position="409"/>
        <end position="454"/>
    </location>
</feature>
<reference evidence="2 3" key="1">
    <citation type="journal article" date="2015" name="Microbes Environ.">
        <title>Distribution and evolution of nitrogen fixation genes in the phylum bacteroidetes.</title>
        <authorList>
            <person name="Inoue J."/>
            <person name="Oshima K."/>
            <person name="Suda W."/>
            <person name="Sakamoto M."/>
            <person name="Iino T."/>
            <person name="Noda S."/>
            <person name="Hongoh Y."/>
            <person name="Hattori M."/>
            <person name="Ohkuma M."/>
        </authorList>
    </citation>
    <scope>NUCLEOTIDE SEQUENCE [LARGE SCALE GENOMIC DNA]</scope>
    <source>
        <strain evidence="2">JCM 15548</strain>
    </source>
</reference>
<dbReference type="PANTHER" id="PTHR30441">
    <property type="entry name" value="DUF748 DOMAIN-CONTAINING PROTEIN"/>
    <property type="match status" value="1"/>
</dbReference>
<dbReference type="RefSeq" id="WP_227626029.1">
    <property type="nucleotide sequence ID" value="NZ_BAZW01000077.1"/>
</dbReference>
<dbReference type="Proteomes" id="UP000032900">
    <property type="component" value="Unassembled WGS sequence"/>
</dbReference>
<dbReference type="GO" id="GO:0005886">
    <property type="term" value="C:plasma membrane"/>
    <property type="evidence" value="ECO:0007669"/>
    <property type="project" value="TreeGrafter"/>
</dbReference>
<dbReference type="GO" id="GO:0090313">
    <property type="term" value="P:regulation of protein targeting to membrane"/>
    <property type="evidence" value="ECO:0007669"/>
    <property type="project" value="TreeGrafter"/>
</dbReference>
<dbReference type="InterPro" id="IPR052894">
    <property type="entry name" value="AsmA-related"/>
</dbReference>
<dbReference type="PANTHER" id="PTHR30441:SF8">
    <property type="entry name" value="DUF748 DOMAIN-CONTAINING PROTEIN"/>
    <property type="match status" value="1"/>
</dbReference>
<sequence>MKGSVDFASLTQAIPLDSIEIKGLMTADLTLDGDYNMVEQERYEDLQANGLMTLKGFEFRSPDFPTGILISEADLAFTPRYMELKTFMSRVGESDFSLKGRLENYLAYALQDGTLKGTLQHVSKYINSNELMAMSGEEEVVAEEESEPMGKVLVPANLDFVVSTQIDQLLYDQLTLNNINGQLIVKDARILMQALRTNLLDGNMVMNGEYNTQDTLKPFVDFDLAINTVDLNQAAQSFTMVESMMPIAKHANGRVSSKLKFSSLIGDDFSPVLSTFNGGGQLSSNEIEISGAKVQTALVSMLKDEKYGVARARDFLVNFSIDSGNVHVEPFDVNVFGKKANISGSQSLDQTMDFLIKMPVSRSEISSVAGLLGGSLPAGEDILIGVNITGPVSDPKLSLSTEELSNVVKEEVRKEAEKLGDEVIKEAEKKLDELLEDEETKEKLEEAGKKLRDLFR</sequence>
<dbReference type="AlphaFoldDB" id="A0A0E9LRW9"/>
<proteinExistence type="predicted"/>
<evidence type="ECO:0000256" key="1">
    <source>
        <dbReference type="SAM" id="Coils"/>
    </source>
</evidence>
<keyword evidence="1" id="KW-0175">Coiled coil</keyword>
<accession>A0A0E9LRW9</accession>
<gene>
    <name evidence="2" type="ORF">JCM15548_14442</name>
</gene>
<evidence type="ECO:0000313" key="2">
    <source>
        <dbReference type="EMBL" id="GAO27605.1"/>
    </source>
</evidence>
<organism evidence="2 3">
    <name type="scientific">Geofilum rubicundum JCM 15548</name>
    <dbReference type="NCBI Taxonomy" id="1236989"/>
    <lineage>
        <taxon>Bacteria</taxon>
        <taxon>Pseudomonadati</taxon>
        <taxon>Bacteroidota</taxon>
        <taxon>Bacteroidia</taxon>
        <taxon>Marinilabiliales</taxon>
        <taxon>Marinilabiliaceae</taxon>
        <taxon>Geofilum</taxon>
    </lineage>
</organism>
<dbReference type="EMBL" id="BAZW01000077">
    <property type="protein sequence ID" value="GAO27605.1"/>
    <property type="molecule type" value="Genomic_DNA"/>
</dbReference>